<proteinExistence type="inferred from homology"/>
<comment type="subcellular location">
    <subcellularLocation>
        <location evidence="1">Secreted</location>
    </subcellularLocation>
</comment>
<dbReference type="Proteomes" id="UP000694546">
    <property type="component" value="Chromosome 14"/>
</dbReference>
<dbReference type="GO" id="GO:0005125">
    <property type="term" value="F:cytokine activity"/>
    <property type="evidence" value="ECO:0007669"/>
    <property type="project" value="UniProtKB-KW"/>
</dbReference>
<keyword evidence="8" id="KW-1185">Reference proteome</keyword>
<evidence type="ECO:0000256" key="3">
    <source>
        <dbReference type="ARBA" id="ARBA00022514"/>
    </source>
</evidence>
<keyword evidence="4" id="KW-0964">Secreted</keyword>
<evidence type="ECO:0000256" key="5">
    <source>
        <dbReference type="ARBA" id="ARBA00022729"/>
    </source>
</evidence>
<dbReference type="Gene3D" id="2.10.90.10">
    <property type="entry name" value="Cystine-knot cytokines"/>
    <property type="match status" value="1"/>
</dbReference>
<sequence length="144" mass="16279">MFSATKLVICMSILAAVIMEETGAMPHGHLEKSVPLYLDSVAPSAPTQSVRPLSNHSISPWTSNITYEMDRVPHFITEARCSLQGCLNSHGIEDRSLKSEPIWFQTLFLRRVKNPTDKKYHYRLESKLITVGCTCVRPSIVYQQ</sequence>
<dbReference type="SUPFAM" id="SSF57501">
    <property type="entry name" value="Cystine-knot cytokines"/>
    <property type="match status" value="1"/>
</dbReference>
<reference evidence="7" key="2">
    <citation type="submission" date="2025-09" db="UniProtKB">
        <authorList>
            <consortium name="Ensembl"/>
        </authorList>
    </citation>
    <scope>IDENTIFICATION</scope>
</reference>
<dbReference type="Ensembl" id="ENSGMOT00000017829.2">
    <property type="protein sequence ID" value="ENSGMOP00000017399.2"/>
    <property type="gene ID" value="ENSGMOG00000016229.2"/>
</dbReference>
<dbReference type="OMA" id="PWTYNIS"/>
<dbReference type="InterPro" id="IPR010345">
    <property type="entry name" value="IL-17_fam"/>
</dbReference>
<evidence type="ECO:0000313" key="7">
    <source>
        <dbReference type="Ensembl" id="ENSGMOP00000017399.2"/>
    </source>
</evidence>
<evidence type="ECO:0000256" key="6">
    <source>
        <dbReference type="SAM" id="SignalP"/>
    </source>
</evidence>
<evidence type="ECO:0000313" key="8">
    <source>
        <dbReference type="Proteomes" id="UP000694546"/>
    </source>
</evidence>
<keyword evidence="5 6" id="KW-0732">Signal</keyword>
<accession>A0A8C4ZMU2</accession>
<evidence type="ECO:0000256" key="4">
    <source>
        <dbReference type="ARBA" id="ARBA00022525"/>
    </source>
</evidence>
<gene>
    <name evidence="7" type="primary">il17a/f1</name>
</gene>
<protein>
    <submittedName>
        <fullName evidence="7">Interleukin 17a/f1</fullName>
    </submittedName>
</protein>
<organism evidence="7 8">
    <name type="scientific">Gadus morhua</name>
    <name type="common">Atlantic cod</name>
    <dbReference type="NCBI Taxonomy" id="8049"/>
    <lineage>
        <taxon>Eukaryota</taxon>
        <taxon>Metazoa</taxon>
        <taxon>Chordata</taxon>
        <taxon>Craniata</taxon>
        <taxon>Vertebrata</taxon>
        <taxon>Euteleostomi</taxon>
        <taxon>Actinopterygii</taxon>
        <taxon>Neopterygii</taxon>
        <taxon>Teleostei</taxon>
        <taxon>Neoteleostei</taxon>
        <taxon>Acanthomorphata</taxon>
        <taxon>Zeiogadaria</taxon>
        <taxon>Gadariae</taxon>
        <taxon>Gadiformes</taxon>
        <taxon>Gadoidei</taxon>
        <taxon>Gadidae</taxon>
        <taxon>Gadus</taxon>
    </lineage>
</organism>
<evidence type="ECO:0000256" key="1">
    <source>
        <dbReference type="ARBA" id="ARBA00004613"/>
    </source>
</evidence>
<comment type="similarity">
    <text evidence="2">Belongs to the IL-17 family.</text>
</comment>
<dbReference type="Pfam" id="PF06083">
    <property type="entry name" value="IL17"/>
    <property type="match status" value="1"/>
</dbReference>
<dbReference type="InterPro" id="IPR029034">
    <property type="entry name" value="Cystine-knot_cytokine"/>
</dbReference>
<evidence type="ECO:0000256" key="2">
    <source>
        <dbReference type="ARBA" id="ARBA00007236"/>
    </source>
</evidence>
<dbReference type="GeneTree" id="ENSGT00940000156618"/>
<reference evidence="7" key="1">
    <citation type="submission" date="2025-08" db="UniProtKB">
        <authorList>
            <consortium name="Ensembl"/>
        </authorList>
    </citation>
    <scope>IDENTIFICATION</scope>
</reference>
<dbReference type="InterPro" id="IPR020440">
    <property type="entry name" value="IL-17_chr"/>
</dbReference>
<dbReference type="AlphaFoldDB" id="A0A8C4ZMU2"/>
<feature type="chain" id="PRO_5047395500" evidence="6">
    <location>
        <begin position="25"/>
        <end position="144"/>
    </location>
</feature>
<dbReference type="GO" id="GO:0005615">
    <property type="term" value="C:extracellular space"/>
    <property type="evidence" value="ECO:0007669"/>
    <property type="project" value="UniProtKB-KW"/>
</dbReference>
<name>A0A8C4ZMU2_GADMO</name>
<feature type="signal peptide" evidence="6">
    <location>
        <begin position="1"/>
        <end position="24"/>
    </location>
</feature>
<dbReference type="GO" id="GO:0006954">
    <property type="term" value="P:inflammatory response"/>
    <property type="evidence" value="ECO:0007669"/>
    <property type="project" value="InterPro"/>
</dbReference>
<dbReference type="PRINTS" id="PR01932">
    <property type="entry name" value="INTRLEUKIN17"/>
</dbReference>
<keyword evidence="3" id="KW-0202">Cytokine</keyword>
<dbReference type="OrthoDB" id="6093351at2759"/>